<proteinExistence type="inferred from homology"/>
<evidence type="ECO:0000256" key="16">
    <source>
        <dbReference type="SAM" id="MobiDB-lite"/>
    </source>
</evidence>
<dbReference type="OrthoDB" id="10060449at2759"/>
<evidence type="ECO:0000256" key="10">
    <source>
        <dbReference type="ARBA" id="ARBA00022932"/>
    </source>
</evidence>
<dbReference type="FunFam" id="1.10.132.60:FF:000003">
    <property type="entry name" value="DNA polymerase epsilon catalytic subunit"/>
    <property type="match status" value="1"/>
</dbReference>
<dbReference type="SUPFAM" id="SSF53098">
    <property type="entry name" value="Ribonuclease H-like"/>
    <property type="match status" value="1"/>
</dbReference>
<evidence type="ECO:0000256" key="4">
    <source>
        <dbReference type="ARBA" id="ARBA00022679"/>
    </source>
</evidence>
<organism evidence="18">
    <name type="scientific">Pelagomonas calceolata</name>
    <dbReference type="NCBI Taxonomy" id="35677"/>
    <lineage>
        <taxon>Eukaryota</taxon>
        <taxon>Sar</taxon>
        <taxon>Stramenopiles</taxon>
        <taxon>Ochrophyta</taxon>
        <taxon>Pelagophyceae</taxon>
        <taxon>Pelagomonadales</taxon>
        <taxon>Pelagomonadaceae</taxon>
        <taxon>Pelagomonas</taxon>
    </lineage>
</organism>
<keyword evidence="12 15" id="KW-0411">Iron-sulfur</keyword>
<dbReference type="GO" id="GO:0051539">
    <property type="term" value="F:4 iron, 4 sulfur cluster binding"/>
    <property type="evidence" value="ECO:0007669"/>
    <property type="project" value="UniProtKB-KW"/>
</dbReference>
<comment type="catalytic activity">
    <reaction evidence="15">
        <text>DNA(n) + a 2'-deoxyribonucleoside 5'-triphosphate = DNA(n+1) + diphosphate</text>
        <dbReference type="Rhea" id="RHEA:22508"/>
        <dbReference type="Rhea" id="RHEA-COMP:17339"/>
        <dbReference type="Rhea" id="RHEA-COMP:17340"/>
        <dbReference type="ChEBI" id="CHEBI:33019"/>
        <dbReference type="ChEBI" id="CHEBI:61560"/>
        <dbReference type="ChEBI" id="CHEBI:173112"/>
        <dbReference type="EC" id="2.7.7.7"/>
    </reaction>
</comment>
<dbReference type="GO" id="GO:0008270">
    <property type="term" value="F:zinc ion binding"/>
    <property type="evidence" value="ECO:0007669"/>
    <property type="project" value="UniProtKB-KW"/>
</dbReference>
<evidence type="ECO:0000259" key="17">
    <source>
        <dbReference type="SMART" id="SM01159"/>
    </source>
</evidence>
<dbReference type="GO" id="GO:0003887">
    <property type="term" value="F:DNA-directed DNA polymerase activity"/>
    <property type="evidence" value="ECO:0007669"/>
    <property type="project" value="UniProtKB-KW"/>
</dbReference>
<dbReference type="InterPro" id="IPR006134">
    <property type="entry name" value="DNA-dir_DNA_pol_B_multi_dom"/>
</dbReference>
<evidence type="ECO:0000256" key="14">
    <source>
        <dbReference type="ARBA" id="ARBA00023242"/>
    </source>
</evidence>
<evidence type="ECO:0000256" key="11">
    <source>
        <dbReference type="ARBA" id="ARBA00023004"/>
    </source>
</evidence>
<dbReference type="Gene3D" id="3.30.420.10">
    <property type="entry name" value="Ribonuclease H-like superfamily/Ribonuclease H"/>
    <property type="match status" value="1"/>
</dbReference>
<evidence type="ECO:0000256" key="3">
    <source>
        <dbReference type="ARBA" id="ARBA00022485"/>
    </source>
</evidence>
<dbReference type="Pfam" id="PF03104">
    <property type="entry name" value="DNA_pol_B_exo1"/>
    <property type="match status" value="1"/>
</dbReference>
<evidence type="ECO:0000256" key="9">
    <source>
        <dbReference type="ARBA" id="ARBA00022833"/>
    </source>
</evidence>
<dbReference type="Pfam" id="PF22634">
    <property type="entry name" value="POL2_thumb"/>
    <property type="match status" value="1"/>
</dbReference>
<dbReference type="SMART" id="SM01159">
    <property type="entry name" value="DUF1744"/>
    <property type="match status" value="1"/>
</dbReference>
<dbReference type="GO" id="GO:0003677">
    <property type="term" value="F:DNA binding"/>
    <property type="evidence" value="ECO:0007669"/>
    <property type="project" value="UniProtKB-KW"/>
</dbReference>
<reference evidence="19" key="2">
    <citation type="submission" date="2021-11" db="EMBL/GenBank/DDBJ databases">
        <authorList>
            <consortium name="Genoscope - CEA"/>
            <person name="William W."/>
        </authorList>
    </citation>
    <scope>NUCLEOTIDE SEQUENCE</scope>
</reference>
<keyword evidence="4 15" id="KW-0808">Transferase</keyword>
<dbReference type="CDD" id="cd05535">
    <property type="entry name" value="POLBc_epsilon"/>
    <property type="match status" value="1"/>
</dbReference>
<dbReference type="InterPro" id="IPR054475">
    <property type="entry name" value="Znf-DPOE"/>
</dbReference>
<accession>A0A7S4E9X2</accession>
<dbReference type="Pfam" id="PF08490">
    <property type="entry name" value="DUF1744"/>
    <property type="match status" value="1"/>
</dbReference>
<evidence type="ECO:0000256" key="2">
    <source>
        <dbReference type="ARBA" id="ARBA00005755"/>
    </source>
</evidence>
<dbReference type="InterPro" id="IPR036397">
    <property type="entry name" value="RNaseH_sf"/>
</dbReference>
<keyword evidence="11 15" id="KW-0408">Iron</keyword>
<keyword evidence="13 15" id="KW-0238">DNA-binding</keyword>
<evidence type="ECO:0000256" key="13">
    <source>
        <dbReference type="ARBA" id="ARBA00023125"/>
    </source>
</evidence>
<dbReference type="GO" id="GO:0000278">
    <property type="term" value="P:mitotic cell cycle"/>
    <property type="evidence" value="ECO:0007669"/>
    <property type="project" value="TreeGrafter"/>
</dbReference>
<dbReference type="InterPro" id="IPR055191">
    <property type="entry name" value="POL2_thumb"/>
</dbReference>
<name>A0A7S4E9X2_9STRA</name>
<keyword evidence="20" id="KW-1185">Reference proteome</keyword>
<evidence type="ECO:0000313" key="19">
    <source>
        <dbReference type="EMBL" id="CAH0375237.1"/>
    </source>
</evidence>
<keyword evidence="6 15" id="KW-0235">DNA replication</keyword>
<dbReference type="InterPro" id="IPR029703">
    <property type="entry name" value="POL2"/>
</dbReference>
<dbReference type="PANTHER" id="PTHR10670:SF0">
    <property type="entry name" value="DNA POLYMERASE EPSILON CATALYTIC SUBUNIT A"/>
    <property type="match status" value="1"/>
</dbReference>
<dbReference type="Pfam" id="PF22912">
    <property type="entry name" value="zf-DPOE"/>
    <property type="match status" value="1"/>
</dbReference>
<dbReference type="FunFam" id="3.90.1600.10:FF:000006">
    <property type="entry name" value="DNA polymerase epsilon catalytic subunit"/>
    <property type="match status" value="1"/>
</dbReference>
<dbReference type="GO" id="GO:0000166">
    <property type="term" value="F:nucleotide binding"/>
    <property type="evidence" value="ECO:0007669"/>
    <property type="project" value="InterPro"/>
</dbReference>
<dbReference type="InterPro" id="IPR023211">
    <property type="entry name" value="DNA_pol_palm_dom_sf"/>
</dbReference>
<evidence type="ECO:0000256" key="6">
    <source>
        <dbReference type="ARBA" id="ARBA00022705"/>
    </source>
</evidence>
<keyword evidence="10 15" id="KW-0239">DNA-directed DNA polymerase</keyword>
<evidence type="ECO:0000256" key="1">
    <source>
        <dbReference type="ARBA" id="ARBA00004123"/>
    </source>
</evidence>
<dbReference type="InterPro" id="IPR013697">
    <property type="entry name" value="DNA_pol_e_suA_C"/>
</dbReference>
<evidence type="ECO:0000256" key="5">
    <source>
        <dbReference type="ARBA" id="ARBA00022695"/>
    </source>
</evidence>
<dbReference type="InterPro" id="IPR042087">
    <property type="entry name" value="DNA_pol_B_thumb"/>
</dbReference>
<dbReference type="GO" id="GO:0008622">
    <property type="term" value="C:epsilon DNA polymerase complex"/>
    <property type="evidence" value="ECO:0007669"/>
    <property type="project" value="InterPro"/>
</dbReference>
<comment type="subcellular location">
    <subcellularLocation>
        <location evidence="1 15">Nucleus</location>
    </subcellularLocation>
</comment>
<dbReference type="GO" id="GO:0008310">
    <property type="term" value="F:single-stranded DNA 3'-5' DNA exonuclease activity"/>
    <property type="evidence" value="ECO:0007669"/>
    <property type="project" value="TreeGrafter"/>
</dbReference>
<evidence type="ECO:0000313" key="18">
    <source>
        <dbReference type="EMBL" id="CAE0698944.1"/>
    </source>
</evidence>
<dbReference type="InterPro" id="IPR006172">
    <property type="entry name" value="DNA-dir_DNA_pol_B"/>
</dbReference>
<reference evidence="18" key="1">
    <citation type="submission" date="2021-01" db="EMBL/GenBank/DDBJ databases">
        <authorList>
            <person name="Corre E."/>
            <person name="Pelletier E."/>
            <person name="Niang G."/>
            <person name="Scheremetjew M."/>
            <person name="Finn R."/>
            <person name="Kale V."/>
            <person name="Holt S."/>
            <person name="Cochrane G."/>
            <person name="Meng A."/>
            <person name="Brown T."/>
            <person name="Cohen L."/>
        </authorList>
    </citation>
    <scope>NUCLEOTIDE SEQUENCE</scope>
    <source>
        <strain evidence="18">CCMP1756</strain>
    </source>
</reference>
<sequence>MAAAEGYDDFETYAGPAPRLGWLLNMAPTTFQRGDRELSGVELFLLSKDAKNNFRVTVGYAPYFYVAVSLKFERLTEATKTLLQRRFEQENCRVETVLLEDLDAPNHVAGYKRPYLKLSFDNVRELMSVRQELKPVIFENRKRLAQNHFQEDDARAPDDLLEALDEIREYDVPYAMRCSIDLDFRVGAWLEVSPDLGIERDENEATDSEVPGGYSVTWQRDVLEKPSPRILAFDIECTKAPLKFPNAERDEVFMISYMIDGQGYLVISRDVVSEDIPSFEYTPKPAFPGPFTVFNEQNEEQCIRKFIEHCKELKPHVFVTYNGDFFDWPFLDKRCQLLGISIANELGIAGNEQGEWRGTGGQVHLDAFAWVKRDSYLPQGSQGLKAVTKYKLGYDPVEVDPEDMVRFARTEPRTMASYSVSDAVATYYLYEIYVNLFIFSLCTVIPNGPEDVLRKGSGTLCEALLMVEAFKASVVCPNKQNEPHLLRKEGKLVESETYVGGHVESLESGVFRSDLPVAFDLDSKAFEKLIENVDRDLEFHARTEGKGASREDVVNFDDIRSQLISALEALRDAPKRTEAPRIYHLDVSAMYPNIILTNRLQPTAIVDREKCAGCDYNREGNQCKRPMDWIWRGDVNPSSAAEVNSLHRQLQYESVDVDGAQQRYAALPEKDQALRLKTRLRDYAQKVYQKQKIVVEEPRTDVVCMRENSFYVDTVRAFRDRRYEYKGLTKAWKKKREKATDRASRKHAEDKELLFESLQVAHKCILNSFYGYVMRKGARWRSMPMAGIVTLTGAQLITQARELVEKVGRPLELDTDGIWCMLPESFPENYVLDIKQADGSIKKLPFSYPCGMLNADVHANYTNHQMQTKNTSGGYDISSECSIFFEVDGPYKCMVLPASTEEGKLLKKRYAVFNDDGSLAELKGFELKRRGELELIKAFQAELFDQFLRGNTIEECYAQVASCANAWLDIVEHRGAGMDADEVLDLISENRSLSREVSEYEGRKMTSLTTARRIADFLGDDMIQGSGLQCKLVISAKPAGAPVTERAIPTVIFSAEPAVRRHFLRKWLKDPAALDPTVSDVVDWRYYRDRLEGVIRKIVTIPAALQGVQNPVPRVPHPEWLRKFVANRDDTRKQTKISSFFDKENTSVKKPKVRDLEDIASQKSMTPVVARSRKKVASTASTALVPSSEAPQLGLSLKKIEPSNYEAWLQDRKQRWRARRAARKSDNDSAKKMARHTTSQQQPLKRKTVTDLVRSSTRSLTRGTWRVLEVRDGDTPGLLTCFVVTDDGLLQRASVKVDRRFYVDVDEGSSLKDVLQKFGARKVPRATPPTGDRPGTDLKQMYEVRVDESRENNLAALLPQLGAKYEYHTPAWFRQVCAGGGACRVRRSAAKELELKGGALVFEPDDLELAPSDASDSIALLPLSGDRATRLVRVAYLYHGKCPKTGRACVALFYLDRRERGEESDKDDALSPVLASLIVADPKARKGDRPPAMKRLFEMATQDSQRPWKELRVEKSETKASETEALSSAGASLAQYASEKRGPTLVIVESSMGAAELRRTLPQLGDFANCEVPYRSDDSRYPRLGWQSWVCRRVCERASRIPRWLVERQRMARYANVPLSSLGASPLTSSADVLMARSLKQHRHLLWASSTGKPDLGDDVEEASFDDDGELPLVFRDFAPLGSSYAKRTGGTFQDVASTSTMGIVECPGAYRTVCARVDVFGSAVNAVMVSDDLAGDSALGEAGYQDQDCAHAFRILRALLAEWVDDVSKRRSEHADALLVNVERWLRDRSSILHHPSLRRLVQSTTKRVRTRLVSDLRRLGLRVVHAGENEVIVATRETDPKLAAAHLEFVSQTISQRPVFRYLHLKPRAFYASLLYLNAHNFGAIELLDQDEEMTNEEGEERLPVQDRFVSQWDLAIELPPIAVDWFNVLVGAFLHKPLKARTGNLQQDELFTQQFVETFSSQKLMPVISELQRDYHGSTTALDFVILSCRALALDPSVEEECVRARRLLLAQLGVREFDPKAQIKAPPLKIEIKGVACPHCDATIDVDVAAAFHRGRAEEAHQGIVPDEDAEPPQCLCDRCGAALPSSVLEQRVAETITLCRARFLAQDLRCKRCKRVCREECATHCPCSGTYDTDVNTQEFYAYLNECHDAAGYFKFETLGEKCLSLVDECKADVKRRLGGPYHVA</sequence>
<feature type="domain" description="DNA polymerase epsilon catalytic subunit A C-terminal" evidence="17">
    <location>
        <begin position="1492"/>
        <end position="1887"/>
    </location>
</feature>
<keyword evidence="8 15" id="KW-0863">Zinc-finger</keyword>
<feature type="region of interest" description="Disordered" evidence="16">
    <location>
        <begin position="1217"/>
        <end position="1255"/>
    </location>
</feature>
<keyword evidence="5 15" id="KW-0548">Nucleotidyltransferase</keyword>
<protein>
    <recommendedName>
        <fullName evidence="15">DNA polymerase epsilon catalytic subunit</fullName>
        <ecNumber evidence="15">2.7.7.7</ecNumber>
    </recommendedName>
</protein>
<dbReference type="Gene3D" id="3.90.1600.10">
    <property type="entry name" value="Palm domain of DNA polymerase"/>
    <property type="match status" value="1"/>
</dbReference>
<evidence type="ECO:0000256" key="12">
    <source>
        <dbReference type="ARBA" id="ARBA00023014"/>
    </source>
</evidence>
<evidence type="ECO:0000256" key="15">
    <source>
        <dbReference type="RuleBase" id="RU365029"/>
    </source>
</evidence>
<dbReference type="GO" id="GO:0006272">
    <property type="term" value="P:leading strand elongation"/>
    <property type="evidence" value="ECO:0007669"/>
    <property type="project" value="TreeGrafter"/>
</dbReference>
<dbReference type="Pfam" id="PF00136">
    <property type="entry name" value="DNA_pol_B"/>
    <property type="match status" value="1"/>
</dbReference>
<dbReference type="EC" id="2.7.7.7" evidence="15"/>
<dbReference type="Gene3D" id="1.10.287.690">
    <property type="entry name" value="Helix hairpin bin"/>
    <property type="match status" value="1"/>
</dbReference>
<dbReference type="Gene3D" id="1.10.132.60">
    <property type="entry name" value="DNA polymerase family B, C-terminal domain"/>
    <property type="match status" value="1"/>
</dbReference>
<comment type="cofactor">
    <cofactor evidence="15">
        <name>[4Fe-4S] cluster</name>
        <dbReference type="ChEBI" id="CHEBI:49883"/>
    </cofactor>
</comment>
<dbReference type="InterPro" id="IPR006133">
    <property type="entry name" value="DNA-dir_DNA_pol_B_exonuc"/>
</dbReference>
<gene>
    <name evidence="18" type="ORF">PCAL00307_LOCUS14380</name>
    <name evidence="19" type="ORF">PECAL_4P25630</name>
</gene>
<dbReference type="InterPro" id="IPR012337">
    <property type="entry name" value="RNaseH-like_sf"/>
</dbReference>
<comment type="similarity">
    <text evidence="2 15">Belongs to the DNA polymerase type-B family.</text>
</comment>
<dbReference type="SMART" id="SM00486">
    <property type="entry name" value="POLBc"/>
    <property type="match status" value="1"/>
</dbReference>
<keyword evidence="3 15" id="KW-0004">4Fe-4S</keyword>
<dbReference type="InterPro" id="IPR043502">
    <property type="entry name" value="DNA/RNA_pol_sf"/>
</dbReference>
<keyword evidence="14 15" id="KW-0539">Nucleus</keyword>
<dbReference type="SUPFAM" id="SSF56672">
    <property type="entry name" value="DNA/RNA polymerases"/>
    <property type="match status" value="1"/>
</dbReference>
<dbReference type="EMBL" id="CAKKNE010000004">
    <property type="protein sequence ID" value="CAH0375237.1"/>
    <property type="molecule type" value="Genomic_DNA"/>
</dbReference>
<evidence type="ECO:0000256" key="7">
    <source>
        <dbReference type="ARBA" id="ARBA00022723"/>
    </source>
</evidence>
<dbReference type="PANTHER" id="PTHR10670">
    <property type="entry name" value="DNA POLYMERASE EPSILON CATALYTIC SUBUNIT A"/>
    <property type="match status" value="1"/>
</dbReference>
<dbReference type="CDD" id="cd05779">
    <property type="entry name" value="DNA_polB_epsilon_exo"/>
    <property type="match status" value="1"/>
</dbReference>
<keyword evidence="9 15" id="KW-0862">Zinc</keyword>
<dbReference type="FunFam" id="3.30.420.10:FF:000010">
    <property type="entry name" value="DNA polymerase epsilon catalytic subunit"/>
    <property type="match status" value="1"/>
</dbReference>
<dbReference type="GO" id="GO:0006287">
    <property type="term" value="P:base-excision repair, gap-filling"/>
    <property type="evidence" value="ECO:0007669"/>
    <property type="project" value="TreeGrafter"/>
</dbReference>
<dbReference type="Gene3D" id="3.30.342.10">
    <property type="entry name" value="DNA Polymerase, chain B, domain 1"/>
    <property type="match status" value="1"/>
</dbReference>
<keyword evidence="7 15" id="KW-0479">Metal-binding</keyword>
<evidence type="ECO:0000256" key="8">
    <source>
        <dbReference type="ARBA" id="ARBA00022771"/>
    </source>
</evidence>
<evidence type="ECO:0000313" key="20">
    <source>
        <dbReference type="Proteomes" id="UP000789595"/>
    </source>
</evidence>
<dbReference type="Proteomes" id="UP000789595">
    <property type="component" value="Unassembled WGS sequence"/>
</dbReference>
<dbReference type="GO" id="GO:0045004">
    <property type="term" value="P:DNA replication proofreading"/>
    <property type="evidence" value="ECO:0007669"/>
    <property type="project" value="TreeGrafter"/>
</dbReference>
<dbReference type="EMBL" id="HBIW01016668">
    <property type="protein sequence ID" value="CAE0698944.1"/>
    <property type="molecule type" value="Transcribed_RNA"/>
</dbReference>
<dbReference type="GO" id="GO:0006297">
    <property type="term" value="P:nucleotide-excision repair, DNA gap filling"/>
    <property type="evidence" value="ECO:0007669"/>
    <property type="project" value="TreeGrafter"/>
</dbReference>
<comment type="function">
    <text evidence="15">DNA polymerase II participates in chromosomal DNA replication.</text>
</comment>